<evidence type="ECO:0000313" key="9">
    <source>
        <dbReference type="EMBL" id="GBC61193.1"/>
    </source>
</evidence>
<evidence type="ECO:0000256" key="7">
    <source>
        <dbReference type="ARBA" id="ARBA00047428"/>
    </source>
</evidence>
<dbReference type="Gene3D" id="3.40.50.620">
    <property type="entry name" value="HUPs"/>
    <property type="match status" value="1"/>
</dbReference>
<evidence type="ECO:0000256" key="1">
    <source>
        <dbReference type="ARBA" id="ARBA00012519"/>
    </source>
</evidence>
<keyword evidence="4" id="KW-0547">Nucleotide-binding</keyword>
<accession>A0A401FW70</accession>
<dbReference type="NCBIfam" id="TIGR00125">
    <property type="entry name" value="cyt_tran_rel"/>
    <property type="match status" value="1"/>
</dbReference>
<sequence>MPCKIMPDWQALARTLEEFRRSGKTIVFTNGCFDLLHVGHVRYLTAARSQGDVLVLGLNSDASVRAIKGEKRPVVPQEERAEVVAGLACVDFVTLFDAPDPLALIQTLKPDVLVKGADWAEDRIIGADVVKAGGGRVARIDVVPGASTTGIIERIVGRYAPDPGHSS</sequence>
<keyword evidence="3" id="KW-0548">Nucleotidyltransferase</keyword>
<dbReference type="Pfam" id="PF01467">
    <property type="entry name" value="CTP_transf_like"/>
    <property type="match status" value="1"/>
</dbReference>
<dbReference type="PANTHER" id="PTHR43793:SF2">
    <property type="entry name" value="BIFUNCTIONAL PROTEIN HLDE"/>
    <property type="match status" value="1"/>
</dbReference>
<comment type="caution">
    <text evidence="9">The sequence shown here is derived from an EMBL/GenBank/DDBJ whole genome shotgun (WGS) entry which is preliminary data.</text>
</comment>
<protein>
    <recommendedName>
        <fullName evidence="1">D-glycero-beta-D-manno-heptose 1-phosphate adenylyltransferase</fullName>
        <ecNumber evidence="1">2.7.7.70</ecNumber>
    </recommendedName>
</protein>
<dbReference type="InterPro" id="IPR004821">
    <property type="entry name" value="Cyt_trans-like"/>
</dbReference>
<reference evidence="10" key="2">
    <citation type="submission" date="2019-01" db="EMBL/GenBank/DDBJ databases">
        <title>Genome sequence of Desulfonema ishimotonii strain Tokyo 01.</title>
        <authorList>
            <person name="Fukui M."/>
        </authorList>
    </citation>
    <scope>NUCLEOTIDE SEQUENCE [LARGE SCALE GENOMIC DNA]</scope>
    <source>
        <strain evidence="10">Tokyo 01</strain>
    </source>
</reference>
<keyword evidence="10" id="KW-1185">Reference proteome</keyword>
<dbReference type="EC" id="2.7.7.70" evidence="1"/>
<gene>
    <name evidence="9" type="ORF">DENIS_2153</name>
</gene>
<dbReference type="Proteomes" id="UP000288096">
    <property type="component" value="Unassembled WGS sequence"/>
</dbReference>
<evidence type="ECO:0000256" key="3">
    <source>
        <dbReference type="ARBA" id="ARBA00022695"/>
    </source>
</evidence>
<evidence type="ECO:0000259" key="8">
    <source>
        <dbReference type="Pfam" id="PF01467"/>
    </source>
</evidence>
<feature type="domain" description="Cytidyltransferase-like" evidence="8">
    <location>
        <begin position="28"/>
        <end position="122"/>
    </location>
</feature>
<evidence type="ECO:0000256" key="6">
    <source>
        <dbReference type="ARBA" id="ARBA00023277"/>
    </source>
</evidence>
<dbReference type="GO" id="GO:0016773">
    <property type="term" value="F:phosphotransferase activity, alcohol group as acceptor"/>
    <property type="evidence" value="ECO:0007669"/>
    <property type="project" value="InterPro"/>
</dbReference>
<keyword evidence="6" id="KW-0119">Carbohydrate metabolism</keyword>
<comment type="catalytic activity">
    <reaction evidence="7">
        <text>D-glycero-beta-D-manno-heptose 1-phosphate + ATP + H(+) = ADP-D-glycero-beta-D-manno-heptose + diphosphate</text>
        <dbReference type="Rhea" id="RHEA:27465"/>
        <dbReference type="ChEBI" id="CHEBI:15378"/>
        <dbReference type="ChEBI" id="CHEBI:30616"/>
        <dbReference type="ChEBI" id="CHEBI:33019"/>
        <dbReference type="ChEBI" id="CHEBI:59967"/>
        <dbReference type="ChEBI" id="CHEBI:61593"/>
        <dbReference type="EC" id="2.7.7.70"/>
    </reaction>
</comment>
<dbReference type="InterPro" id="IPR050385">
    <property type="entry name" value="Archaeal_FAD_synthase"/>
</dbReference>
<dbReference type="NCBIfam" id="TIGR02199">
    <property type="entry name" value="rfaE_dom_II"/>
    <property type="match status" value="1"/>
</dbReference>
<dbReference type="GO" id="GO:0005975">
    <property type="term" value="P:carbohydrate metabolic process"/>
    <property type="evidence" value="ECO:0007669"/>
    <property type="project" value="InterPro"/>
</dbReference>
<dbReference type="AlphaFoldDB" id="A0A401FW70"/>
<evidence type="ECO:0000256" key="4">
    <source>
        <dbReference type="ARBA" id="ARBA00022741"/>
    </source>
</evidence>
<keyword evidence="2 9" id="KW-0808">Transferase</keyword>
<dbReference type="GO" id="GO:0005524">
    <property type="term" value="F:ATP binding"/>
    <property type="evidence" value="ECO:0007669"/>
    <property type="project" value="UniProtKB-KW"/>
</dbReference>
<dbReference type="RefSeq" id="WP_124328509.1">
    <property type="nucleotide sequence ID" value="NZ_BEXT01000001.1"/>
</dbReference>
<dbReference type="InterPro" id="IPR011914">
    <property type="entry name" value="RfaE_dom_II"/>
</dbReference>
<dbReference type="EMBL" id="BEXT01000001">
    <property type="protein sequence ID" value="GBC61193.1"/>
    <property type="molecule type" value="Genomic_DNA"/>
</dbReference>
<reference evidence="10" key="1">
    <citation type="submission" date="2017-11" db="EMBL/GenBank/DDBJ databases">
        <authorList>
            <person name="Watanabe M."/>
            <person name="Kojima H."/>
        </authorList>
    </citation>
    <scope>NUCLEOTIDE SEQUENCE [LARGE SCALE GENOMIC DNA]</scope>
    <source>
        <strain evidence="10">Tokyo 01</strain>
    </source>
</reference>
<dbReference type="OrthoDB" id="9795543at2"/>
<dbReference type="PANTHER" id="PTHR43793">
    <property type="entry name" value="FAD SYNTHASE"/>
    <property type="match status" value="1"/>
</dbReference>
<organism evidence="9 10">
    <name type="scientific">Desulfonema ishimotonii</name>
    <dbReference type="NCBI Taxonomy" id="45657"/>
    <lineage>
        <taxon>Bacteria</taxon>
        <taxon>Pseudomonadati</taxon>
        <taxon>Thermodesulfobacteriota</taxon>
        <taxon>Desulfobacteria</taxon>
        <taxon>Desulfobacterales</taxon>
        <taxon>Desulfococcaceae</taxon>
        <taxon>Desulfonema</taxon>
    </lineage>
</organism>
<proteinExistence type="predicted"/>
<dbReference type="InterPro" id="IPR014729">
    <property type="entry name" value="Rossmann-like_a/b/a_fold"/>
</dbReference>
<dbReference type="GO" id="GO:0016779">
    <property type="term" value="F:nucleotidyltransferase activity"/>
    <property type="evidence" value="ECO:0007669"/>
    <property type="project" value="UniProtKB-KW"/>
</dbReference>
<dbReference type="SUPFAM" id="SSF52374">
    <property type="entry name" value="Nucleotidylyl transferase"/>
    <property type="match status" value="1"/>
</dbReference>
<evidence type="ECO:0000256" key="5">
    <source>
        <dbReference type="ARBA" id="ARBA00022840"/>
    </source>
</evidence>
<evidence type="ECO:0000256" key="2">
    <source>
        <dbReference type="ARBA" id="ARBA00022679"/>
    </source>
</evidence>
<name>A0A401FW70_9BACT</name>
<evidence type="ECO:0000313" key="10">
    <source>
        <dbReference type="Proteomes" id="UP000288096"/>
    </source>
</evidence>
<keyword evidence="5" id="KW-0067">ATP-binding</keyword>